<proteinExistence type="predicted"/>
<dbReference type="GeneID" id="41332214"/>
<reference evidence="1" key="1">
    <citation type="journal article" date="2003" name="J. Mol. Evol.">
        <title>Comparisons of two large phaeoviral genomes and evolutionary implications.</title>
        <authorList>
            <person name="Delaroque N."/>
            <person name="Boland W."/>
            <person name="Muller D.G."/>
            <person name="Knippers R."/>
        </authorList>
    </citation>
    <scope>NUCLEOTIDE SEQUENCE</scope>
    <source>
        <strain evidence="1">FirrV-1</strain>
    </source>
</reference>
<dbReference type="EMBL" id="AY225134">
    <property type="protein sequence ID" value="AAR26899.1"/>
    <property type="molecule type" value="Genomic_DNA"/>
</dbReference>
<reference evidence="1" key="2">
    <citation type="submission" date="2003-01" db="EMBL/GenBank/DDBJ databases">
        <title>Partial Nucleotide Sequence of the Feldmannia irregularis Virus FirrV-1 Genome: On the Evolution of Large Phaeoviral Genomes.</title>
        <authorList>
            <person name="Delaroque N."/>
            <person name="Knippers R."/>
            <person name="Mueller D.G."/>
            <person name="Boland W."/>
        </authorList>
    </citation>
    <scope>NUCLEOTIDE SEQUENCE</scope>
    <source>
        <strain evidence="1">FirrV-1</strain>
    </source>
</reference>
<accession>Q6XM12</accession>
<sequence>MGAHMAHTQQMNKMALSSFPPDIFDHFDTKRTTTFNQMLTPADLLHLLGRETVPLQDYDIYVLGKRPGDSKIKFYTKMRIEHRVHARNIIQGFVGVRFLGGYGFENVANSASLKVMRPTDIQKLVTQDSVSFKKRALVYIDQDHVYPLTMIEPLCHIPLVASAALDKIDKKANARKREAYARKRSRCNDWAHVNREAIVSDNHTRLHRMLLAYKRNIRHKDFFDEFMMDVMKNCRQLERDFKCSQTTPVAPNSVAPNSVAPKSVAPVTAKSAVAKSLQKIPVADIGW</sequence>
<organism evidence="1">
    <name type="scientific">Feldmannia irregularis virus a</name>
    <dbReference type="NCBI Taxonomy" id="231992"/>
    <lineage>
        <taxon>Viruses</taxon>
        <taxon>Varidnaviria</taxon>
        <taxon>Bamfordvirae</taxon>
        <taxon>Nucleocytoviricota</taxon>
        <taxon>Megaviricetes</taxon>
        <taxon>Algavirales</taxon>
        <taxon>Phycodnaviridae</taxon>
        <taxon>Phaeovirus</taxon>
        <taxon>Phaeovirus irregularis</taxon>
    </lineage>
</organism>
<protein>
    <submittedName>
        <fullName evidence="1">FirrV-1-B24</fullName>
    </submittedName>
</protein>
<evidence type="ECO:0000313" key="1">
    <source>
        <dbReference type="EMBL" id="AAR26899.1"/>
    </source>
</evidence>
<dbReference type="KEGG" id="vg:41332214"/>
<name>Q6XM12_9PHYC</name>
<dbReference type="RefSeq" id="YP_009665637.1">
    <property type="nucleotide sequence ID" value="NC_043252.1"/>
</dbReference>